<comment type="similarity">
    <text evidence="1">Belongs to the bacterial solute-binding protein 1 family.</text>
</comment>
<keyword evidence="6" id="KW-1185">Reference proteome</keyword>
<sequence>MKRLLCLIITSILSMTLFLGCGKNKDNENIVNISILNSKFEIDASLKKAIENFNKENKNINIKVVKYINNGYYDDKLKSMYELDNAPTMTIIDPQFMDNYKDKSIDLSSEKWVNDIVGDISDIAKNDKGKLIAFPFSTEGVGLIYNKKVMESCSIDVSKINTRSALEEAFKKIEEKGKKALVITNEEWSLGDHFLATAYSVDKSKSNDSKGYFDKLRSGDLKNNDSINGIIDTFDLMKKYNMYSEKPLDPSYDKCAELIAKGEVGFWYMGNWASEKILSASSDNNDFGFIPVPISNNSSDYGNNELALGVTKYIVIDGKNSSKEQQEAAKKFLNYIVYDSKGNDFLVKDSGIIPAFKNIKTVPNDPLSKELISYRNNTKTMELMNGYLPSDNSKVIGGALRRYLNNEITREELLAAIEEFWKQN</sequence>
<dbReference type="Proteomes" id="UP000460287">
    <property type="component" value="Unassembled WGS sequence"/>
</dbReference>
<dbReference type="SUPFAM" id="SSF53850">
    <property type="entry name" value="Periplasmic binding protein-like II"/>
    <property type="match status" value="1"/>
</dbReference>
<name>A0A7X2MYC3_9CLOT</name>
<dbReference type="Pfam" id="PF13416">
    <property type="entry name" value="SBP_bac_8"/>
    <property type="match status" value="1"/>
</dbReference>
<dbReference type="AlphaFoldDB" id="A0A7X2MYC3"/>
<keyword evidence="3 4" id="KW-0732">Signal</keyword>
<accession>A0A7X2MYC3</accession>
<evidence type="ECO:0000256" key="4">
    <source>
        <dbReference type="SAM" id="SignalP"/>
    </source>
</evidence>
<dbReference type="EMBL" id="VULX01000009">
    <property type="protein sequence ID" value="MSR91332.1"/>
    <property type="molecule type" value="Genomic_DNA"/>
</dbReference>
<organism evidence="5 6">
    <name type="scientific">Inconstantimicrobium porci</name>
    <dbReference type="NCBI Taxonomy" id="2652291"/>
    <lineage>
        <taxon>Bacteria</taxon>
        <taxon>Bacillati</taxon>
        <taxon>Bacillota</taxon>
        <taxon>Clostridia</taxon>
        <taxon>Eubacteriales</taxon>
        <taxon>Clostridiaceae</taxon>
        <taxon>Inconstantimicrobium</taxon>
    </lineage>
</organism>
<protein>
    <submittedName>
        <fullName evidence="5">Carbohydrate ABC transporter substrate-binding protein</fullName>
    </submittedName>
</protein>
<comment type="caution">
    <text evidence="5">The sequence shown here is derived from an EMBL/GenBank/DDBJ whole genome shotgun (WGS) entry which is preliminary data.</text>
</comment>
<keyword evidence="2" id="KW-0813">Transport</keyword>
<evidence type="ECO:0000313" key="5">
    <source>
        <dbReference type="EMBL" id="MSR91332.1"/>
    </source>
</evidence>
<dbReference type="PANTHER" id="PTHR43649">
    <property type="entry name" value="ARABINOSE-BINDING PROTEIN-RELATED"/>
    <property type="match status" value="1"/>
</dbReference>
<evidence type="ECO:0000256" key="3">
    <source>
        <dbReference type="ARBA" id="ARBA00022729"/>
    </source>
</evidence>
<proteinExistence type="inferred from homology"/>
<dbReference type="Gene3D" id="3.40.190.10">
    <property type="entry name" value="Periplasmic binding protein-like II"/>
    <property type="match status" value="2"/>
</dbReference>
<dbReference type="RefSeq" id="WP_154531222.1">
    <property type="nucleotide sequence ID" value="NZ_JAQXTV010000109.1"/>
</dbReference>
<evidence type="ECO:0000313" key="6">
    <source>
        <dbReference type="Proteomes" id="UP000460287"/>
    </source>
</evidence>
<dbReference type="PROSITE" id="PS51257">
    <property type="entry name" value="PROKAR_LIPOPROTEIN"/>
    <property type="match status" value="1"/>
</dbReference>
<dbReference type="InterPro" id="IPR006059">
    <property type="entry name" value="SBP"/>
</dbReference>
<dbReference type="PANTHER" id="PTHR43649:SF34">
    <property type="entry name" value="ABC TRANSPORTER PERIPLASMIC-BINDING PROTEIN YCJN-RELATED"/>
    <property type="match status" value="1"/>
</dbReference>
<evidence type="ECO:0000256" key="1">
    <source>
        <dbReference type="ARBA" id="ARBA00008520"/>
    </source>
</evidence>
<evidence type="ECO:0000256" key="2">
    <source>
        <dbReference type="ARBA" id="ARBA00022448"/>
    </source>
</evidence>
<gene>
    <name evidence="5" type="ORF">FYJ33_07875</name>
</gene>
<dbReference type="InterPro" id="IPR050490">
    <property type="entry name" value="Bact_solute-bd_prot1"/>
</dbReference>
<reference evidence="5 6" key="1">
    <citation type="submission" date="2019-08" db="EMBL/GenBank/DDBJ databases">
        <title>In-depth cultivation of the pig gut microbiome towards novel bacterial diversity and tailored functional studies.</title>
        <authorList>
            <person name="Wylensek D."/>
            <person name="Hitch T.C.A."/>
            <person name="Clavel T."/>
        </authorList>
    </citation>
    <scope>NUCLEOTIDE SEQUENCE [LARGE SCALE GENOMIC DNA]</scope>
    <source>
        <strain evidence="5 6">WCA-383-APC-5B</strain>
    </source>
</reference>
<feature type="signal peptide" evidence="4">
    <location>
        <begin position="1"/>
        <end position="19"/>
    </location>
</feature>
<feature type="chain" id="PRO_5039628764" evidence="4">
    <location>
        <begin position="20"/>
        <end position="424"/>
    </location>
</feature>